<dbReference type="OrthoDB" id="1948945at2"/>
<evidence type="ECO:0000313" key="2">
    <source>
        <dbReference type="Proteomes" id="UP000030960"/>
    </source>
</evidence>
<dbReference type="EMBL" id="JSUQ01000003">
    <property type="protein sequence ID" value="KHQ54422.1"/>
    <property type="molecule type" value="Genomic_DNA"/>
</dbReference>
<dbReference type="RefSeq" id="WP_052244302.1">
    <property type="nucleotide sequence ID" value="NZ_JSUQ01000003.1"/>
</dbReference>
<keyword evidence="2" id="KW-1185">Reference proteome</keyword>
<dbReference type="PANTHER" id="PTHR38436">
    <property type="entry name" value="POLYKETIDE CYCLASE SNOAL-LIKE DOMAIN"/>
    <property type="match status" value="1"/>
</dbReference>
<dbReference type="SUPFAM" id="SSF54427">
    <property type="entry name" value="NTF2-like"/>
    <property type="match status" value="2"/>
</dbReference>
<dbReference type="GO" id="GO:0030638">
    <property type="term" value="P:polyketide metabolic process"/>
    <property type="evidence" value="ECO:0007669"/>
    <property type="project" value="InterPro"/>
</dbReference>
<dbReference type="InterPro" id="IPR009959">
    <property type="entry name" value="Cyclase_SnoaL-like"/>
</dbReference>
<reference evidence="1 2" key="1">
    <citation type="submission" date="2014-10" db="EMBL/GenBank/DDBJ databases">
        <title>Genome sequence of Ponticoccus sp. strain UMTAT08 isolated from clonal culture of toxic dinoflagellate Alexandrium tamiyavanichii.</title>
        <authorList>
            <person name="Gan H.Y."/>
            <person name="Muhd D.-D."/>
            <person name="Mohd Noor M.E."/>
            <person name="Yeong Y.S."/>
            <person name="Usup G."/>
        </authorList>
    </citation>
    <scope>NUCLEOTIDE SEQUENCE [LARGE SCALE GENOMIC DNA]</scope>
    <source>
        <strain evidence="1 2">UMTAT08</strain>
    </source>
</reference>
<protein>
    <submittedName>
        <fullName evidence="1">Putative ester cyclase</fullName>
    </submittedName>
</protein>
<dbReference type="Proteomes" id="UP000030960">
    <property type="component" value="Unassembled WGS sequence"/>
</dbReference>
<evidence type="ECO:0000313" key="1">
    <source>
        <dbReference type="EMBL" id="KHQ54422.1"/>
    </source>
</evidence>
<name>A0A0B3S2F1_9RHOB</name>
<dbReference type="InterPro" id="IPR032710">
    <property type="entry name" value="NTF2-like_dom_sf"/>
</dbReference>
<gene>
    <name evidence="1" type="ORF">OA50_01014</name>
</gene>
<dbReference type="Pfam" id="PF07366">
    <property type="entry name" value="SnoaL"/>
    <property type="match status" value="1"/>
</dbReference>
<accession>A0A0B3S2F1</accession>
<comment type="caution">
    <text evidence="1">The sequence shown here is derived from an EMBL/GenBank/DDBJ whole genome shotgun (WGS) entry which is preliminary data.</text>
</comment>
<organism evidence="1 2">
    <name type="scientific">Mameliella alba</name>
    <dbReference type="NCBI Taxonomy" id="561184"/>
    <lineage>
        <taxon>Bacteria</taxon>
        <taxon>Pseudomonadati</taxon>
        <taxon>Pseudomonadota</taxon>
        <taxon>Alphaproteobacteria</taxon>
        <taxon>Rhodobacterales</taxon>
        <taxon>Roseobacteraceae</taxon>
        <taxon>Mameliella</taxon>
    </lineage>
</organism>
<dbReference type="STRING" id="561184.SAMN05216376_105128"/>
<dbReference type="Gene3D" id="3.10.450.50">
    <property type="match status" value="2"/>
</dbReference>
<proteinExistence type="predicted"/>
<sequence>MTTDITALKRSLHKDLFALCESGQADLGARLAALYHPEVEVRAAHPINEGVGLDFLTDSLWRPLMAALPDLERRDLIVMGGEYEGRTYVAMMGHYCGTFRKDWLTIPATGRPIYLRYGEVHEVRDGKIVQTNCLWDVLDVIRQAGFWPLAPSLGTEGMWPGPITGDGLIFTPQDPEEGASSIAQTLAMHGTLAAYDDFGKRGREGLLTMPQKDHWHPMMMWYGPSGIGTTRGLQGFVDYHQLPFRRAFPGRKGGGQWDEIAELKARHKGGHYIRVGDGPYSVTGGWPSVFATHDGPDFLGLAATGRPVMMRVMDFYLHHQGLIRENWVPLDILDLLMQMGVDVLDRMQSHFCRGAGLE</sequence>
<dbReference type="PATRIC" id="fig|1515334.3.peg.1018"/>
<dbReference type="AlphaFoldDB" id="A0A0B3S2F1"/>
<dbReference type="PANTHER" id="PTHR38436:SF1">
    <property type="entry name" value="ESTER CYCLASE"/>
    <property type="match status" value="1"/>
</dbReference>